<keyword evidence="7" id="KW-1185">Reference proteome</keyword>
<accession>A0A8H7UIU3</accession>
<dbReference type="EMBL" id="JAEPQZ010000002">
    <property type="protein sequence ID" value="KAG2184715.1"/>
    <property type="molecule type" value="Genomic_DNA"/>
</dbReference>
<dbReference type="HAMAP" id="MF_01341">
    <property type="entry name" value="Ribosomal_uL15"/>
    <property type="match status" value="1"/>
</dbReference>
<gene>
    <name evidence="6" type="ORF">INT43_000628</name>
</gene>
<evidence type="ECO:0000256" key="1">
    <source>
        <dbReference type="ARBA" id="ARBA00007320"/>
    </source>
</evidence>
<dbReference type="GO" id="GO:0003735">
    <property type="term" value="F:structural constituent of ribosome"/>
    <property type="evidence" value="ECO:0007669"/>
    <property type="project" value="InterPro"/>
</dbReference>
<evidence type="ECO:0000256" key="2">
    <source>
        <dbReference type="ARBA" id="ARBA00022980"/>
    </source>
</evidence>
<sequence length="256" mass="28394">MLAQFAKLSLQRSVSRPNSAAIQSVRLLSTDGKVSPPSDPVHLGNLADNPGAVTERLRLGRGPGYGKGKTAGRGHKGQNARSGNGPPRPWFEGGQTPLVKRMPKRGFFNQYAKKYQPLNLERLQHWVKDGRLNPEKVTLTELVQSRCVHKLEDGVKLLSDGAEDFHVPVNIVVSRASRKAIEAIEKAGGSVTCTYYNNLALKVMKDPVEWMSKRRVPKFAQPVKTKDIDWYSDPKNRGYLADPEAIMTEKAALKEI</sequence>
<evidence type="ECO:0000259" key="5">
    <source>
        <dbReference type="Pfam" id="PF00828"/>
    </source>
</evidence>
<keyword evidence="3" id="KW-0687">Ribonucleoprotein</keyword>
<dbReference type="InterPro" id="IPR021131">
    <property type="entry name" value="Ribosomal_uL15/eL18"/>
</dbReference>
<protein>
    <recommendedName>
        <fullName evidence="5">Large ribosomal subunit protein uL15/eL18 domain-containing protein</fullName>
    </recommendedName>
</protein>
<feature type="region of interest" description="Disordered" evidence="4">
    <location>
        <begin position="30"/>
        <end position="96"/>
    </location>
</feature>
<name>A0A8H7UIU3_MORIS</name>
<evidence type="ECO:0000313" key="6">
    <source>
        <dbReference type="EMBL" id="KAG2184715.1"/>
    </source>
</evidence>
<evidence type="ECO:0000313" key="7">
    <source>
        <dbReference type="Proteomes" id="UP000654370"/>
    </source>
</evidence>
<evidence type="ECO:0000256" key="3">
    <source>
        <dbReference type="ARBA" id="ARBA00023274"/>
    </source>
</evidence>
<dbReference type="NCBIfam" id="TIGR01071">
    <property type="entry name" value="rplO_bact"/>
    <property type="match status" value="1"/>
</dbReference>
<reference evidence="6" key="1">
    <citation type="submission" date="2020-12" db="EMBL/GenBank/DDBJ databases">
        <title>Metabolic potential, ecology and presence of endohyphal bacteria is reflected in genomic diversity of Mucoromycotina.</title>
        <authorList>
            <person name="Muszewska A."/>
            <person name="Okrasinska A."/>
            <person name="Steczkiewicz K."/>
            <person name="Drgas O."/>
            <person name="Orlowska M."/>
            <person name="Perlinska-Lenart U."/>
            <person name="Aleksandrzak-Piekarczyk T."/>
            <person name="Szatraj K."/>
            <person name="Zielenkiewicz U."/>
            <person name="Pilsyk S."/>
            <person name="Malc E."/>
            <person name="Mieczkowski P."/>
            <person name="Kruszewska J.S."/>
            <person name="Biernat P."/>
            <person name="Pawlowska J."/>
        </authorList>
    </citation>
    <scope>NUCLEOTIDE SEQUENCE</scope>
    <source>
        <strain evidence="6">WA0000067209</strain>
    </source>
</reference>
<dbReference type="InterPro" id="IPR036227">
    <property type="entry name" value="Ribosomal_uL15/eL18_sf"/>
</dbReference>
<dbReference type="GO" id="GO:0006412">
    <property type="term" value="P:translation"/>
    <property type="evidence" value="ECO:0007669"/>
    <property type="project" value="InterPro"/>
</dbReference>
<proteinExistence type="inferred from homology"/>
<dbReference type="InterPro" id="IPR030878">
    <property type="entry name" value="Ribosomal_uL15"/>
</dbReference>
<dbReference type="PANTHER" id="PTHR12934">
    <property type="entry name" value="50S RIBOSOMAL PROTEIN L15"/>
    <property type="match status" value="1"/>
</dbReference>
<dbReference type="AlphaFoldDB" id="A0A8H7UIU3"/>
<organism evidence="6 7">
    <name type="scientific">Mortierella isabellina</name>
    <name type="common">Filamentous fungus</name>
    <name type="synonym">Umbelopsis isabellina</name>
    <dbReference type="NCBI Taxonomy" id="91625"/>
    <lineage>
        <taxon>Eukaryota</taxon>
        <taxon>Fungi</taxon>
        <taxon>Fungi incertae sedis</taxon>
        <taxon>Mucoromycota</taxon>
        <taxon>Mucoromycotina</taxon>
        <taxon>Umbelopsidomycetes</taxon>
        <taxon>Umbelopsidales</taxon>
        <taxon>Umbelopsidaceae</taxon>
        <taxon>Umbelopsis</taxon>
    </lineage>
</organism>
<dbReference type="InterPro" id="IPR005749">
    <property type="entry name" value="Ribosomal_uL15_bac-type"/>
</dbReference>
<dbReference type="Gene3D" id="3.100.10.10">
    <property type="match status" value="1"/>
</dbReference>
<dbReference type="Pfam" id="PF00828">
    <property type="entry name" value="Ribosomal_L27A"/>
    <property type="match status" value="1"/>
</dbReference>
<dbReference type="OrthoDB" id="361383at2759"/>
<dbReference type="SUPFAM" id="SSF52080">
    <property type="entry name" value="Ribosomal proteins L15p and L18e"/>
    <property type="match status" value="1"/>
</dbReference>
<dbReference type="PANTHER" id="PTHR12934:SF11">
    <property type="entry name" value="LARGE RIBOSOMAL SUBUNIT PROTEIN UL15M"/>
    <property type="match status" value="1"/>
</dbReference>
<dbReference type="GO" id="GO:0005762">
    <property type="term" value="C:mitochondrial large ribosomal subunit"/>
    <property type="evidence" value="ECO:0007669"/>
    <property type="project" value="TreeGrafter"/>
</dbReference>
<evidence type="ECO:0000256" key="4">
    <source>
        <dbReference type="SAM" id="MobiDB-lite"/>
    </source>
</evidence>
<comment type="similarity">
    <text evidence="1">Belongs to the universal ribosomal protein uL15 family.</text>
</comment>
<comment type="caution">
    <text evidence="6">The sequence shown here is derived from an EMBL/GenBank/DDBJ whole genome shotgun (WGS) entry which is preliminary data.</text>
</comment>
<keyword evidence="2" id="KW-0689">Ribosomal protein</keyword>
<feature type="domain" description="Large ribosomal subunit protein uL15/eL18" evidence="5">
    <location>
        <begin position="117"/>
        <end position="192"/>
    </location>
</feature>
<dbReference type="Proteomes" id="UP000654370">
    <property type="component" value="Unassembled WGS sequence"/>
</dbReference>